<dbReference type="CDD" id="cd11614">
    <property type="entry name" value="SAF_CpaB_FlgA_like"/>
    <property type="match status" value="1"/>
</dbReference>
<dbReference type="InterPro" id="IPR013974">
    <property type="entry name" value="SAF"/>
</dbReference>
<name>A0A850GYF8_9SPHN</name>
<dbReference type="InterPro" id="IPR031571">
    <property type="entry name" value="RcpC_dom"/>
</dbReference>
<evidence type="ECO:0000256" key="2">
    <source>
        <dbReference type="SAM" id="Phobius"/>
    </source>
</evidence>
<feature type="transmembrane region" description="Helical" evidence="2">
    <location>
        <begin position="6"/>
        <end position="27"/>
    </location>
</feature>
<reference evidence="4 5" key="1">
    <citation type="submission" date="2020-06" db="EMBL/GenBank/DDBJ databases">
        <title>Altererythrobacter sp. HHU K3-1.</title>
        <authorList>
            <person name="Zhang D."/>
            <person name="Xue H."/>
        </authorList>
    </citation>
    <scope>NUCLEOTIDE SEQUENCE [LARGE SCALE GENOMIC DNA]</scope>
    <source>
        <strain evidence="4 5">HHU K3-1</strain>
    </source>
</reference>
<dbReference type="InterPro" id="IPR017592">
    <property type="entry name" value="Pilus_assmbl_Flp-typ_CpaB"/>
</dbReference>
<protein>
    <submittedName>
        <fullName evidence="4">Flp pilus assembly protein CpaB</fullName>
    </submittedName>
</protein>
<dbReference type="NCBIfam" id="TIGR03177">
    <property type="entry name" value="pilus_cpaB"/>
    <property type="match status" value="1"/>
</dbReference>
<evidence type="ECO:0000259" key="3">
    <source>
        <dbReference type="SMART" id="SM00858"/>
    </source>
</evidence>
<evidence type="ECO:0000313" key="5">
    <source>
        <dbReference type="Proteomes" id="UP000561438"/>
    </source>
</evidence>
<dbReference type="EMBL" id="JABWGV010000001">
    <property type="protein sequence ID" value="NVD43526.1"/>
    <property type="molecule type" value="Genomic_DNA"/>
</dbReference>
<dbReference type="RefSeq" id="WP_176265854.1">
    <property type="nucleotide sequence ID" value="NZ_JABWGV010000001.1"/>
</dbReference>
<feature type="compositionally biased region" description="Low complexity" evidence="1">
    <location>
        <begin position="264"/>
        <end position="286"/>
    </location>
</feature>
<dbReference type="Pfam" id="PF08666">
    <property type="entry name" value="SAF"/>
    <property type="match status" value="1"/>
</dbReference>
<dbReference type="Proteomes" id="UP000561438">
    <property type="component" value="Unassembled WGS sequence"/>
</dbReference>
<feature type="domain" description="SAF" evidence="3">
    <location>
        <begin position="44"/>
        <end position="108"/>
    </location>
</feature>
<keyword evidence="2" id="KW-1133">Transmembrane helix</keyword>
<comment type="caution">
    <text evidence="4">The sequence shown here is derived from an EMBL/GenBank/DDBJ whole genome shotgun (WGS) entry which is preliminary data.</text>
</comment>
<dbReference type="Pfam" id="PF16976">
    <property type="entry name" value="RcpC"/>
    <property type="match status" value="1"/>
</dbReference>
<dbReference type="SMART" id="SM00858">
    <property type="entry name" value="SAF"/>
    <property type="match status" value="1"/>
</dbReference>
<dbReference type="Gene3D" id="3.90.1210.10">
    <property type="entry name" value="Antifreeze-like/N-acetylneuraminic acid synthase C-terminal domain"/>
    <property type="match status" value="1"/>
</dbReference>
<proteinExistence type="predicted"/>
<evidence type="ECO:0000313" key="4">
    <source>
        <dbReference type="EMBL" id="NVD43526.1"/>
    </source>
</evidence>
<accession>A0A850GYF8</accession>
<keyword evidence="2" id="KW-0812">Transmembrane</keyword>
<keyword evidence="2" id="KW-0472">Membrane</keyword>
<gene>
    <name evidence="4" type="primary">cpaB</name>
    <name evidence="4" type="ORF">HUV48_00660</name>
</gene>
<dbReference type="AlphaFoldDB" id="A0A850GYF8"/>
<organism evidence="4 5">
    <name type="scientific">Qipengyuania atrilutea</name>
    <dbReference type="NCBI Taxonomy" id="2744473"/>
    <lineage>
        <taxon>Bacteria</taxon>
        <taxon>Pseudomonadati</taxon>
        <taxon>Pseudomonadota</taxon>
        <taxon>Alphaproteobacteria</taxon>
        <taxon>Sphingomonadales</taxon>
        <taxon>Erythrobacteraceae</taxon>
        <taxon>Qipengyuania</taxon>
    </lineage>
</organism>
<evidence type="ECO:0000256" key="1">
    <source>
        <dbReference type="SAM" id="MobiDB-lite"/>
    </source>
</evidence>
<feature type="region of interest" description="Disordered" evidence="1">
    <location>
        <begin position="246"/>
        <end position="312"/>
    </location>
</feature>
<sequence>MGGRNIAILAVAVILGIIAVLFANAWFSGAEERQAQIAAENQMARIVVAAQPMEFGTALSQENLRMQNFPASSVPQGAFTSLEAALQGGRVALRPIVPGEPVLADKVSGSGGRAVLSANLEEGMRAVAIPVSAVNGVAGFVRPGDIVDVLLTRQIPGDGAGGQDLMTDVIMEGVRVLAIDQVSSESATEPGVGATATVEVDTYGAQRLVLANRLGTLTLALRNVESQEAGQLLTVTARDLGDPGLYIAGQRNQSQPAPQPAYQPPVIYAQSPPQAAPARQSAPSEPVYRGPSMSIIRGTESTEYPVGRLGGR</sequence>
<keyword evidence="5" id="KW-1185">Reference proteome</keyword>